<dbReference type="InterPro" id="IPR012312">
    <property type="entry name" value="Hemerythrin-like"/>
</dbReference>
<dbReference type="Proteomes" id="UP000010880">
    <property type="component" value="Chromosome"/>
</dbReference>
<dbReference type="KEGG" id="hhl:Halha_1222"/>
<sequence>MNVIELLRDEHDNIKRVLVVMRKLCIKILKQDQVEFDAFSDAIDFVRNYADKHHHGKEEDILFAMISDHLDDDIEKDPVEAMLSEHDLGRYFIGNLESALDSVKEGKENAKVDIIANAIAYADLLAGHIYKEDNIIYSYAEEELSQDSLQKVHQEGKEVEATASEEGLQEGYINLVNELEAKVKDIKL</sequence>
<dbReference type="PANTHER" id="PTHR39966:SF1">
    <property type="entry name" value="HEMERYTHRIN-LIKE DOMAIN-CONTAINING PROTEIN"/>
    <property type="match status" value="1"/>
</dbReference>
<keyword evidence="3" id="KW-1185">Reference proteome</keyword>
<dbReference type="STRING" id="748449.Halha_1222"/>
<name>L0K9W3_HALHC</name>
<dbReference type="PANTHER" id="PTHR39966">
    <property type="entry name" value="BLL2471 PROTEIN-RELATED"/>
    <property type="match status" value="1"/>
</dbReference>
<dbReference type="GO" id="GO:0005886">
    <property type="term" value="C:plasma membrane"/>
    <property type="evidence" value="ECO:0007669"/>
    <property type="project" value="TreeGrafter"/>
</dbReference>
<dbReference type="CDD" id="cd12108">
    <property type="entry name" value="Hr-like"/>
    <property type="match status" value="1"/>
</dbReference>
<accession>L0K9W3</accession>
<dbReference type="OrthoDB" id="9785474at2"/>
<dbReference type="RefSeq" id="WP_015326891.1">
    <property type="nucleotide sequence ID" value="NC_019978.1"/>
</dbReference>
<gene>
    <name evidence="2" type="ordered locus">Halha_1222</name>
</gene>
<proteinExistence type="predicted"/>
<evidence type="ECO:0000313" key="2">
    <source>
        <dbReference type="EMBL" id="AGB41169.1"/>
    </source>
</evidence>
<dbReference type="EMBL" id="CP003359">
    <property type="protein sequence ID" value="AGB41169.1"/>
    <property type="molecule type" value="Genomic_DNA"/>
</dbReference>
<dbReference type="eggNOG" id="COG3945">
    <property type="taxonomic scope" value="Bacteria"/>
</dbReference>
<evidence type="ECO:0000259" key="1">
    <source>
        <dbReference type="Pfam" id="PF01814"/>
    </source>
</evidence>
<dbReference type="HOGENOM" id="CLU_095978_2_0_9"/>
<feature type="domain" description="Hemerythrin-like" evidence="1">
    <location>
        <begin position="3"/>
        <end position="139"/>
    </location>
</feature>
<dbReference type="Pfam" id="PF01814">
    <property type="entry name" value="Hemerythrin"/>
    <property type="match status" value="1"/>
</dbReference>
<organism evidence="2 3">
    <name type="scientific">Halobacteroides halobius (strain ATCC 35273 / DSM 5150 / MD-1)</name>
    <dbReference type="NCBI Taxonomy" id="748449"/>
    <lineage>
        <taxon>Bacteria</taxon>
        <taxon>Bacillati</taxon>
        <taxon>Bacillota</taxon>
        <taxon>Clostridia</taxon>
        <taxon>Halanaerobiales</taxon>
        <taxon>Halobacteroidaceae</taxon>
        <taxon>Halobacteroides</taxon>
    </lineage>
</organism>
<reference evidence="3" key="1">
    <citation type="submission" date="2012-02" db="EMBL/GenBank/DDBJ databases">
        <title>The complete genome of Halobacteroides halobius DSM 5150.</title>
        <authorList>
            <person name="Lucas S."/>
            <person name="Copeland A."/>
            <person name="Lapidus A."/>
            <person name="Glavina del Rio T."/>
            <person name="Dalin E."/>
            <person name="Tice H."/>
            <person name="Bruce D."/>
            <person name="Goodwin L."/>
            <person name="Pitluck S."/>
            <person name="Peters L."/>
            <person name="Mikhailova N."/>
            <person name="Gu W."/>
            <person name="Kyrpides N."/>
            <person name="Mavromatis K."/>
            <person name="Ivanova N."/>
            <person name="Brettin T."/>
            <person name="Detter J.C."/>
            <person name="Han C."/>
            <person name="Larimer F."/>
            <person name="Land M."/>
            <person name="Hauser L."/>
            <person name="Markowitz V."/>
            <person name="Cheng J.-F."/>
            <person name="Hugenholtz P."/>
            <person name="Woyke T."/>
            <person name="Wu D."/>
            <person name="Tindall B."/>
            <person name="Pomrenke H."/>
            <person name="Brambilla E."/>
            <person name="Klenk H.-P."/>
            <person name="Eisen J.A."/>
        </authorList>
    </citation>
    <scope>NUCLEOTIDE SEQUENCE [LARGE SCALE GENOMIC DNA]</scope>
    <source>
        <strain evidence="3">ATCC 35273 / DSM 5150 / MD-1</strain>
    </source>
</reference>
<evidence type="ECO:0000313" key="3">
    <source>
        <dbReference type="Proteomes" id="UP000010880"/>
    </source>
</evidence>
<protein>
    <recommendedName>
        <fullName evidence="1">Hemerythrin-like domain-containing protein</fullName>
    </recommendedName>
</protein>
<dbReference type="AlphaFoldDB" id="L0K9W3"/>
<dbReference type="Gene3D" id="1.20.120.520">
    <property type="entry name" value="nmb1532 protein domain like"/>
    <property type="match status" value="1"/>
</dbReference>
<dbReference type="PATRIC" id="fig|748449.3.peg.1181"/>